<dbReference type="Gene3D" id="3.10.105.10">
    <property type="entry name" value="Dipeptide-binding Protein, Domain 3"/>
    <property type="match status" value="1"/>
</dbReference>
<evidence type="ECO:0008006" key="3">
    <source>
        <dbReference type="Google" id="ProtNLM"/>
    </source>
</evidence>
<accession>A0A6V8KE81</accession>
<protein>
    <recommendedName>
        <fullName evidence="3">Solute-binding protein family 5 domain-containing protein</fullName>
    </recommendedName>
</protein>
<comment type="caution">
    <text evidence="1">The sequence shown here is derived from an EMBL/GenBank/DDBJ whole genome shotgun (WGS) entry which is preliminary data.</text>
</comment>
<proteinExistence type="predicted"/>
<dbReference type="AlphaFoldDB" id="A0A6V8KE81"/>
<name>A0A6V8KE81_9ACTN</name>
<dbReference type="EMBL" id="BLPF01000001">
    <property type="protein sequence ID" value="GFJ80648.1"/>
    <property type="molecule type" value="Genomic_DNA"/>
</dbReference>
<evidence type="ECO:0000313" key="1">
    <source>
        <dbReference type="EMBL" id="GFJ80648.1"/>
    </source>
</evidence>
<reference evidence="1 2" key="2">
    <citation type="submission" date="2020-03" db="EMBL/GenBank/DDBJ databases">
        <authorList>
            <person name="Ichikawa N."/>
            <person name="Kimura A."/>
            <person name="Kitahashi Y."/>
            <person name="Uohara A."/>
        </authorList>
    </citation>
    <scope>NUCLEOTIDE SEQUENCE [LARGE SCALE GENOMIC DNA]</scope>
    <source>
        <strain evidence="1 2">NBRC 108639</strain>
    </source>
</reference>
<sequence>MLALDPAAQAPEWAKLDERIMKELAPAVPMYVEVAYYLHGSKAGGVFISSVFGYPSFVNAFVKQ</sequence>
<organism evidence="1 2">
    <name type="scientific">Phytohabitans houttuyneae</name>
    <dbReference type="NCBI Taxonomy" id="1076126"/>
    <lineage>
        <taxon>Bacteria</taxon>
        <taxon>Bacillati</taxon>
        <taxon>Actinomycetota</taxon>
        <taxon>Actinomycetes</taxon>
        <taxon>Micromonosporales</taxon>
        <taxon>Micromonosporaceae</taxon>
    </lineage>
</organism>
<dbReference type="Gene3D" id="3.40.190.10">
    <property type="entry name" value="Periplasmic binding protein-like II"/>
    <property type="match status" value="1"/>
</dbReference>
<gene>
    <name evidence="1" type="ORF">Phou_048280</name>
</gene>
<dbReference type="Proteomes" id="UP000482800">
    <property type="component" value="Unassembled WGS sequence"/>
</dbReference>
<keyword evidence="2" id="KW-1185">Reference proteome</keyword>
<evidence type="ECO:0000313" key="2">
    <source>
        <dbReference type="Proteomes" id="UP000482800"/>
    </source>
</evidence>
<reference evidence="1 2" key="1">
    <citation type="submission" date="2020-03" db="EMBL/GenBank/DDBJ databases">
        <title>Whole genome shotgun sequence of Phytohabitans houttuyneae NBRC 108639.</title>
        <authorList>
            <person name="Komaki H."/>
            <person name="Tamura T."/>
        </authorList>
    </citation>
    <scope>NUCLEOTIDE SEQUENCE [LARGE SCALE GENOMIC DNA]</scope>
    <source>
        <strain evidence="1 2">NBRC 108639</strain>
    </source>
</reference>